<accession>A0A2Z2MER2</accession>
<sequence length="188" mass="20062">MIFTSPDARERAKEHFILLTAGFTAAAILGAVVALAMPEMSLRIFRDIGRSIANKVRADSPLHTFASIYINNLSVATSAYALGIIFGIVPWIVILTNGFILGLVLAIVISNDFLSPTQAVLAILPHGILEIPAIILSATAGIMLYRGTLKKEGRDVVYSSLRVYALSAVMLLFAAFVEAYVTPAVAGV</sequence>
<feature type="transmembrane region" description="Helical" evidence="1">
    <location>
        <begin position="129"/>
        <end position="149"/>
    </location>
</feature>
<reference evidence="2 3" key="1">
    <citation type="submission" date="2016-03" db="EMBL/GenBank/DDBJ databases">
        <title>Complete genome sequence of Thermococcus profundus strain DT5432.</title>
        <authorList>
            <person name="Oger P.M."/>
        </authorList>
    </citation>
    <scope>NUCLEOTIDE SEQUENCE [LARGE SCALE GENOMIC DNA]</scope>
    <source>
        <strain evidence="2 3">DT 5432</strain>
    </source>
</reference>
<keyword evidence="3" id="KW-1185">Reference proteome</keyword>
<feature type="transmembrane region" description="Helical" evidence="1">
    <location>
        <begin position="161"/>
        <end position="181"/>
    </location>
</feature>
<evidence type="ECO:0000313" key="2">
    <source>
        <dbReference type="EMBL" id="ASJ03145.1"/>
    </source>
</evidence>
<dbReference type="PANTHER" id="PTHR35337:SF1">
    <property type="entry name" value="SLR1478 PROTEIN"/>
    <property type="match status" value="1"/>
</dbReference>
<keyword evidence="1" id="KW-0472">Membrane</keyword>
<name>A0A2Z2MER2_THEPR</name>
<dbReference type="InterPro" id="IPR002798">
    <property type="entry name" value="SpoIIM-like"/>
</dbReference>
<gene>
    <name evidence="2" type="ORF">A3L09_07705</name>
</gene>
<evidence type="ECO:0008006" key="4">
    <source>
        <dbReference type="Google" id="ProtNLM"/>
    </source>
</evidence>
<keyword evidence="1" id="KW-1133">Transmembrane helix</keyword>
<dbReference type="OrthoDB" id="86288at2157"/>
<keyword evidence="1" id="KW-0812">Transmembrane</keyword>
<evidence type="ECO:0000313" key="3">
    <source>
        <dbReference type="Proteomes" id="UP000250179"/>
    </source>
</evidence>
<proteinExistence type="predicted"/>
<dbReference type="GeneID" id="33320292"/>
<dbReference type="AlphaFoldDB" id="A0A2Z2MER2"/>
<feature type="transmembrane region" description="Helical" evidence="1">
    <location>
        <begin position="16"/>
        <end position="37"/>
    </location>
</feature>
<dbReference type="KEGG" id="tprf:A3L09_07705"/>
<evidence type="ECO:0000256" key="1">
    <source>
        <dbReference type="SAM" id="Phobius"/>
    </source>
</evidence>
<dbReference type="Pfam" id="PF01944">
    <property type="entry name" value="SpoIIM"/>
    <property type="match status" value="1"/>
</dbReference>
<protein>
    <recommendedName>
        <fullName evidence="4">Stage II sporulation protein M</fullName>
    </recommendedName>
</protein>
<organism evidence="2 3">
    <name type="scientific">Thermococcus profundus</name>
    <dbReference type="NCBI Taxonomy" id="49899"/>
    <lineage>
        <taxon>Archaea</taxon>
        <taxon>Methanobacteriati</taxon>
        <taxon>Methanobacteriota</taxon>
        <taxon>Thermococci</taxon>
        <taxon>Thermococcales</taxon>
        <taxon>Thermococcaceae</taxon>
        <taxon>Thermococcus</taxon>
    </lineage>
</organism>
<dbReference type="EMBL" id="CP014862">
    <property type="protein sequence ID" value="ASJ03145.1"/>
    <property type="molecule type" value="Genomic_DNA"/>
</dbReference>
<feature type="transmembrane region" description="Helical" evidence="1">
    <location>
        <begin position="79"/>
        <end position="109"/>
    </location>
</feature>
<dbReference type="Proteomes" id="UP000250179">
    <property type="component" value="Chromosome"/>
</dbReference>
<dbReference type="PANTHER" id="PTHR35337">
    <property type="entry name" value="SLR1478 PROTEIN"/>
    <property type="match status" value="1"/>
</dbReference>
<dbReference type="RefSeq" id="WP_088858401.1">
    <property type="nucleotide sequence ID" value="NZ_CP014862.1"/>
</dbReference>